<name>F2RZT8_TRIT1</name>
<comment type="catalytic activity">
    <reaction evidence="8">
        <text>L-seryl-[protein] + ATP = O-phospho-L-seryl-[protein] + ADP + H(+)</text>
        <dbReference type="Rhea" id="RHEA:17989"/>
        <dbReference type="Rhea" id="RHEA-COMP:9863"/>
        <dbReference type="Rhea" id="RHEA-COMP:11604"/>
        <dbReference type="ChEBI" id="CHEBI:15378"/>
        <dbReference type="ChEBI" id="CHEBI:29999"/>
        <dbReference type="ChEBI" id="CHEBI:30616"/>
        <dbReference type="ChEBI" id="CHEBI:83421"/>
        <dbReference type="ChEBI" id="CHEBI:456216"/>
        <dbReference type="EC" id="2.7.11.1"/>
    </reaction>
</comment>
<dbReference type="EC" id="2.7.11.1" evidence="1"/>
<dbReference type="InterPro" id="IPR000719">
    <property type="entry name" value="Prot_kinase_dom"/>
</dbReference>
<dbReference type="Gene3D" id="3.30.200.20">
    <property type="entry name" value="Phosphorylase Kinase, domain 1"/>
    <property type="match status" value="1"/>
</dbReference>
<feature type="compositionally biased region" description="Polar residues" evidence="9">
    <location>
        <begin position="197"/>
        <end position="209"/>
    </location>
</feature>
<evidence type="ECO:0000256" key="1">
    <source>
        <dbReference type="ARBA" id="ARBA00012513"/>
    </source>
</evidence>
<dbReference type="PANTHER" id="PTHR47634">
    <property type="entry name" value="PROTEIN KINASE DOMAIN-CONTAINING PROTEIN-RELATED"/>
    <property type="match status" value="1"/>
</dbReference>
<feature type="compositionally biased region" description="Acidic residues" evidence="9">
    <location>
        <begin position="216"/>
        <end position="237"/>
    </location>
</feature>
<dbReference type="Gene3D" id="1.10.510.10">
    <property type="entry name" value="Transferase(Phosphotransferase) domain 1"/>
    <property type="match status" value="2"/>
</dbReference>
<evidence type="ECO:0000256" key="4">
    <source>
        <dbReference type="ARBA" id="ARBA00022741"/>
    </source>
</evidence>
<feature type="compositionally biased region" description="Polar residues" evidence="9">
    <location>
        <begin position="177"/>
        <end position="190"/>
    </location>
</feature>
<keyword evidence="12" id="KW-1185">Reference proteome</keyword>
<feature type="compositionally biased region" description="Basic and acidic residues" evidence="9">
    <location>
        <begin position="118"/>
        <end position="132"/>
    </location>
</feature>
<reference evidence="12" key="1">
    <citation type="journal article" date="2012" name="MBio">
        <title>Comparative genome analysis of Trichophyton rubrum and related dermatophytes reveals candidate genes involved in infection.</title>
        <authorList>
            <person name="Martinez D.A."/>
            <person name="Oliver B.G."/>
            <person name="Graeser Y."/>
            <person name="Goldberg J.M."/>
            <person name="Li W."/>
            <person name="Martinez-Rossi N.M."/>
            <person name="Monod M."/>
            <person name="Shelest E."/>
            <person name="Barton R.C."/>
            <person name="Birch E."/>
            <person name="Brakhage A.A."/>
            <person name="Chen Z."/>
            <person name="Gurr S.J."/>
            <person name="Heiman D."/>
            <person name="Heitman J."/>
            <person name="Kosti I."/>
            <person name="Rossi A."/>
            <person name="Saif S."/>
            <person name="Samalova M."/>
            <person name="Saunders C.W."/>
            <person name="Shea T."/>
            <person name="Summerbell R.C."/>
            <person name="Xu J."/>
            <person name="Young S."/>
            <person name="Zeng Q."/>
            <person name="Birren B.W."/>
            <person name="Cuomo C.A."/>
            <person name="White T.C."/>
        </authorList>
    </citation>
    <scope>NUCLEOTIDE SEQUENCE [LARGE SCALE GENOMIC DNA]</scope>
    <source>
        <strain evidence="12">CBS 112818</strain>
    </source>
</reference>
<dbReference type="SUPFAM" id="SSF46689">
    <property type="entry name" value="Homeodomain-like"/>
    <property type="match status" value="1"/>
</dbReference>
<feature type="region of interest" description="Disordered" evidence="9">
    <location>
        <begin position="20"/>
        <end position="73"/>
    </location>
</feature>
<evidence type="ECO:0000256" key="2">
    <source>
        <dbReference type="ARBA" id="ARBA00022527"/>
    </source>
</evidence>
<evidence type="ECO:0000256" key="3">
    <source>
        <dbReference type="ARBA" id="ARBA00022679"/>
    </source>
</evidence>
<evidence type="ECO:0000313" key="12">
    <source>
        <dbReference type="Proteomes" id="UP000009172"/>
    </source>
</evidence>
<dbReference type="Proteomes" id="UP000009172">
    <property type="component" value="Unassembled WGS sequence"/>
</dbReference>
<keyword evidence="6" id="KW-0067">ATP-binding</keyword>
<dbReference type="SUPFAM" id="SSF56112">
    <property type="entry name" value="Protein kinase-like (PK-like)"/>
    <property type="match status" value="1"/>
</dbReference>
<feature type="compositionally biased region" description="Basic and acidic residues" evidence="9">
    <location>
        <begin position="25"/>
        <end position="37"/>
    </location>
</feature>
<evidence type="ECO:0000256" key="7">
    <source>
        <dbReference type="ARBA" id="ARBA00047899"/>
    </source>
</evidence>
<dbReference type="GO" id="GO:0005524">
    <property type="term" value="F:ATP binding"/>
    <property type="evidence" value="ECO:0007669"/>
    <property type="project" value="UniProtKB-KW"/>
</dbReference>
<evidence type="ECO:0000256" key="6">
    <source>
        <dbReference type="ARBA" id="ARBA00022840"/>
    </source>
</evidence>
<dbReference type="GO" id="GO:0000245">
    <property type="term" value="P:spliceosomal complex assembly"/>
    <property type="evidence" value="ECO:0007669"/>
    <property type="project" value="TreeGrafter"/>
</dbReference>
<evidence type="ECO:0000259" key="10">
    <source>
        <dbReference type="PROSITE" id="PS50011"/>
    </source>
</evidence>
<dbReference type="AlphaFoldDB" id="F2RZT8"/>
<keyword evidence="3" id="KW-0808">Transferase</keyword>
<dbReference type="SMART" id="SM00220">
    <property type="entry name" value="S_TKc"/>
    <property type="match status" value="1"/>
</dbReference>
<protein>
    <recommendedName>
        <fullName evidence="1">non-specific serine/threonine protein kinase</fullName>
        <ecNumber evidence="1">2.7.11.1</ecNumber>
    </recommendedName>
</protein>
<comment type="catalytic activity">
    <reaction evidence="7">
        <text>L-threonyl-[protein] + ATP = O-phospho-L-threonyl-[protein] + ADP + H(+)</text>
        <dbReference type="Rhea" id="RHEA:46608"/>
        <dbReference type="Rhea" id="RHEA-COMP:11060"/>
        <dbReference type="Rhea" id="RHEA-COMP:11605"/>
        <dbReference type="ChEBI" id="CHEBI:15378"/>
        <dbReference type="ChEBI" id="CHEBI:30013"/>
        <dbReference type="ChEBI" id="CHEBI:30616"/>
        <dbReference type="ChEBI" id="CHEBI:61977"/>
        <dbReference type="ChEBI" id="CHEBI:456216"/>
        <dbReference type="EC" id="2.7.11.1"/>
    </reaction>
</comment>
<feature type="domain" description="Protein kinase" evidence="10">
    <location>
        <begin position="491"/>
        <end position="828"/>
    </location>
</feature>
<feature type="compositionally biased region" description="Polar residues" evidence="9">
    <location>
        <begin position="292"/>
        <end position="302"/>
    </location>
</feature>
<dbReference type="EMBL" id="GG698497">
    <property type="protein sequence ID" value="EGD96887.1"/>
    <property type="molecule type" value="Genomic_DNA"/>
</dbReference>
<keyword evidence="5 11" id="KW-0418">Kinase</keyword>
<organism evidence="11 12">
    <name type="scientific">Trichophyton tonsurans (strain CBS 112818)</name>
    <name type="common">Scalp ringworm fungus</name>
    <dbReference type="NCBI Taxonomy" id="647933"/>
    <lineage>
        <taxon>Eukaryota</taxon>
        <taxon>Fungi</taxon>
        <taxon>Dikarya</taxon>
        <taxon>Ascomycota</taxon>
        <taxon>Pezizomycotina</taxon>
        <taxon>Eurotiomycetes</taxon>
        <taxon>Eurotiomycetidae</taxon>
        <taxon>Onygenales</taxon>
        <taxon>Arthrodermataceae</taxon>
        <taxon>Trichophyton</taxon>
    </lineage>
</organism>
<evidence type="ECO:0000256" key="5">
    <source>
        <dbReference type="ARBA" id="ARBA00022777"/>
    </source>
</evidence>
<dbReference type="InterPro" id="IPR051334">
    <property type="entry name" value="SRPK"/>
</dbReference>
<feature type="compositionally biased region" description="Polar residues" evidence="9">
    <location>
        <begin position="263"/>
        <end position="274"/>
    </location>
</feature>
<dbReference type="InterPro" id="IPR011009">
    <property type="entry name" value="Kinase-like_dom_sf"/>
</dbReference>
<sequence>MLHGYEFDKAFKDTETLGLTAVEPSVREDGEIQRPSEADGAAAGHATNMLSLPEGPDTVQREEAGAEKSTATDVDCSRIVASNTRQWDVLDQPITIDSDEEDDGDCQSKTRATSAVGFDEKLSLPIDEDGHARPQPQRRRSGHKIKVEEEEEGEKRQSSLPESTRHRMVAVEIPATASCSPAFNCDSGTGQDKETTKQPTVDVENNASHDGNEYSDSGDVEDDEGDEDYDVSEGESEAGDRAPKRQRRVSAYPTENSKEDCSRNSAKSTTSAQNDEGCVSPVSQKDRHGPSELQTDTGSPSLPMNDVLMLASVIASAVVKELTGYPVESGEIVAYNKRARPAAGHPTKGYEERLRDGGSRLRRWSKEEDERLLGMVNKDRPWSINAPSKASCQTFLQSVVVRLNRTPIARSLEVLINYRYHISFPVRTSKNLQNPSNDELSDSAISIAFYAAVAEKGVDQLAPKGLTVVFQFSSPQHSPCHLFQFLLQSGVEALEGYQPGGYHPITIGNILHNRYQVVDKLVNQYVAVKVGTAQSCLRETKVLRELSGGTPTSTFQPSSSCSSSFSPSNVKCDLIPTLRDEFELSGPNGVHPCYTTVAAQSNLWEASYSRLFSCEVARAISAALVAAVAYIHTHGYVHGDIHLRNILVKLPTNFDKLSVDEFYKKYGKPETVPIRREDGKPLSSHIPSRAVKPLTLSNKPAWDFTLADARILLSDFGEAFSPAAEPRYIWSLGVAIWEIIIMKAIFSVEYFTADEIISQQIDILGPMPSTWWEKWQGKGKFFNKNAQPKKGRHIWPAMNTAFEEGVQNYQQKNPNIGVFSEEESAIWLKEYTLSILPTGSTWEDDGLFFLRDMMHNVWHNLDEMTSRSNEKFPMTFGPNEISSHIVEGEIGMTTKRSSTLLVGYIQRTLKPRNRQVSAKAPPNNGGRPRSISPPMVEALCDYLLQKPGLYLDEMAVFLWDEFNVHVTRSSISRCLAPNGWSKKTVRQKARERNPDLRDLYFEHLSAFCSFHLIFVDESGCDKQIGFR</sequence>
<proteinExistence type="predicted"/>
<keyword evidence="2 11" id="KW-0723">Serine/threonine-protein kinase</keyword>
<gene>
    <name evidence="11" type="ORF">TESG_04314</name>
</gene>
<dbReference type="GO" id="GO:0050684">
    <property type="term" value="P:regulation of mRNA processing"/>
    <property type="evidence" value="ECO:0007669"/>
    <property type="project" value="TreeGrafter"/>
</dbReference>
<evidence type="ECO:0000313" key="11">
    <source>
        <dbReference type="EMBL" id="EGD96887.1"/>
    </source>
</evidence>
<evidence type="ECO:0000256" key="9">
    <source>
        <dbReference type="SAM" id="MobiDB-lite"/>
    </source>
</evidence>
<dbReference type="HOGENOM" id="CLU_294954_0_0_1"/>
<dbReference type="PROSITE" id="PS50011">
    <property type="entry name" value="PROTEIN_KINASE_DOM"/>
    <property type="match status" value="1"/>
</dbReference>
<dbReference type="PANTHER" id="PTHR47634:SF9">
    <property type="entry name" value="PROTEIN KINASE DOMAIN-CONTAINING PROTEIN-RELATED"/>
    <property type="match status" value="1"/>
</dbReference>
<accession>F2RZT8</accession>
<dbReference type="GO" id="GO:0004674">
    <property type="term" value="F:protein serine/threonine kinase activity"/>
    <property type="evidence" value="ECO:0007669"/>
    <property type="project" value="UniProtKB-KW"/>
</dbReference>
<keyword evidence="4" id="KW-0547">Nucleotide-binding</keyword>
<dbReference type="InterPro" id="IPR009057">
    <property type="entry name" value="Homeodomain-like_sf"/>
</dbReference>
<evidence type="ECO:0000256" key="8">
    <source>
        <dbReference type="ARBA" id="ARBA00048679"/>
    </source>
</evidence>
<feature type="region of interest" description="Disordered" evidence="9">
    <location>
        <begin position="87"/>
        <end position="302"/>
    </location>
</feature>